<protein>
    <submittedName>
        <fullName evidence="4">NAD/NADP octopine/nopaline dehydrogenase</fullName>
    </submittedName>
</protein>
<dbReference type="eggNOG" id="COG0240">
    <property type="taxonomic scope" value="Bacteria"/>
</dbReference>
<dbReference type="KEGG" id="kol:Kole_0924"/>
<dbReference type="SUPFAM" id="SSF51735">
    <property type="entry name" value="NAD(P)-binding Rossmann-fold domains"/>
    <property type="match status" value="1"/>
</dbReference>
<evidence type="ECO:0000259" key="3">
    <source>
        <dbReference type="Pfam" id="PF02317"/>
    </source>
</evidence>
<dbReference type="GO" id="GO:0046168">
    <property type="term" value="P:glycerol-3-phosphate catabolic process"/>
    <property type="evidence" value="ECO:0007669"/>
    <property type="project" value="InterPro"/>
</dbReference>
<feature type="domain" description="Opine dehydrogenase" evidence="3">
    <location>
        <begin position="182"/>
        <end position="326"/>
    </location>
</feature>
<reference evidence="4 5" key="1">
    <citation type="submission" date="2009-06" db="EMBL/GenBank/DDBJ databases">
        <title>Complete sequence of Thermotogales bacterium TBF 19.5.1.</title>
        <authorList>
            <consortium name="US DOE Joint Genome Institute"/>
            <person name="Lucas S."/>
            <person name="Copeland A."/>
            <person name="Lapidus A."/>
            <person name="Glavina del Rio T."/>
            <person name="Tice H."/>
            <person name="Bruce D."/>
            <person name="Goodwin L."/>
            <person name="Pitluck S."/>
            <person name="Chertkov O."/>
            <person name="Brettin T."/>
            <person name="Detter J.C."/>
            <person name="Han C."/>
            <person name="Schmutz J."/>
            <person name="Larimer F."/>
            <person name="Land M."/>
            <person name="Hauser L."/>
            <person name="Kyrpides N."/>
            <person name="Ovchinnikova G."/>
            <person name="Noll K."/>
        </authorList>
    </citation>
    <scope>NUCLEOTIDE SEQUENCE [LARGE SCALE GENOMIC DNA]</scope>
    <source>
        <strain evidence="5">ATCC BAA-1733 / DSM 21960 / TBF 19.5.1</strain>
    </source>
</reference>
<dbReference type="Gene3D" id="3.40.50.720">
    <property type="entry name" value="NAD(P)-binding Rossmann-like Domain"/>
    <property type="match status" value="1"/>
</dbReference>
<dbReference type="SUPFAM" id="SSF48179">
    <property type="entry name" value="6-phosphogluconate dehydrogenase C-terminal domain-like"/>
    <property type="match status" value="1"/>
</dbReference>
<evidence type="ECO:0000313" key="5">
    <source>
        <dbReference type="Proteomes" id="UP000002382"/>
    </source>
</evidence>
<dbReference type="RefSeq" id="WP_015868295.1">
    <property type="nucleotide sequence ID" value="NC_012785.1"/>
</dbReference>
<dbReference type="HOGENOM" id="CLU_056511_2_0_0"/>
<name>C5CGN8_KOSOT</name>
<dbReference type="Pfam" id="PF02317">
    <property type="entry name" value="Octopine_DH"/>
    <property type="match status" value="1"/>
</dbReference>
<dbReference type="Pfam" id="PF01210">
    <property type="entry name" value="NAD_Gly3P_dh_N"/>
    <property type="match status" value="1"/>
</dbReference>
<dbReference type="Gene3D" id="1.10.1040.10">
    <property type="entry name" value="N-(1-d-carboxylethyl)-l-norvaline Dehydrogenase, domain 2"/>
    <property type="match status" value="1"/>
</dbReference>
<dbReference type="PANTHER" id="PTHR38015:SF1">
    <property type="entry name" value="OPINE DEHYDROGENASE DOMAIN-CONTAINING PROTEIN"/>
    <property type="match status" value="1"/>
</dbReference>
<accession>C5CGN8</accession>
<dbReference type="GO" id="GO:0016616">
    <property type="term" value="F:oxidoreductase activity, acting on the CH-OH group of donors, NAD or NADP as acceptor"/>
    <property type="evidence" value="ECO:0007669"/>
    <property type="project" value="InterPro"/>
</dbReference>
<dbReference type="InterPro" id="IPR003421">
    <property type="entry name" value="Opine_DH"/>
</dbReference>
<evidence type="ECO:0000256" key="1">
    <source>
        <dbReference type="ARBA" id="ARBA00023002"/>
    </source>
</evidence>
<proteinExistence type="predicted"/>
<feature type="domain" description="Glycerol-3-phosphate dehydrogenase NAD-dependent N-terminal" evidence="2">
    <location>
        <begin position="2"/>
        <end position="101"/>
    </location>
</feature>
<dbReference type="GO" id="GO:0051287">
    <property type="term" value="F:NAD binding"/>
    <property type="evidence" value="ECO:0007669"/>
    <property type="project" value="InterPro"/>
</dbReference>
<keyword evidence="1" id="KW-0560">Oxidoreductase</keyword>
<dbReference type="InterPro" id="IPR051729">
    <property type="entry name" value="Opine/Lysopine_DH"/>
</dbReference>
<sequence length="361" mass="39474">MKICVVGAGNGGQAIAAYLAMHGHDVALFNRSRKRISGILYARKIRIEGESSGVATLSYVGTNIEKAIEGRKLIMVVVPAFAHASVAKRVAPYLEDGQVIVLNPGRTGGALEFRRVLDEMNVKKDIVIAEAQTFVFASRITGPGTVKIFKIKNAVPVAALPASKNDLLFETLPKVLPEFVVSPNVLYTSFNNIGAVFHPGALLMNAGWVESRHGNFQFYLEGISPSVARVLEKIDEERCQIARALGAEPMTAVEWIDFAYDVQGIDLYDAIHNNEGYQGIAAPVSLSNRYILEDVPMSLVPISSFGKYLGIPTPAIDSIVNIANFALRRNFWKDGRTVEHLGLANMTVDQIWNFVENGRDT</sequence>
<gene>
    <name evidence="4" type="ordered locus">Kole_0924</name>
</gene>
<dbReference type="InterPro" id="IPR011128">
    <property type="entry name" value="G3P_DH_NAD-dep_N"/>
</dbReference>
<evidence type="ECO:0000313" key="4">
    <source>
        <dbReference type="EMBL" id="ACR79633.1"/>
    </source>
</evidence>
<dbReference type="OrthoDB" id="1073746at2"/>
<dbReference type="PANTHER" id="PTHR38015">
    <property type="entry name" value="BLR6086 PROTEIN"/>
    <property type="match status" value="1"/>
</dbReference>
<dbReference type="InterPro" id="IPR013328">
    <property type="entry name" value="6PGD_dom2"/>
</dbReference>
<evidence type="ECO:0000259" key="2">
    <source>
        <dbReference type="Pfam" id="PF01210"/>
    </source>
</evidence>
<organism evidence="4 5">
    <name type="scientific">Kosmotoga olearia (strain ATCC BAA-1733 / DSM 21960 / TBF 19.5.1)</name>
    <dbReference type="NCBI Taxonomy" id="521045"/>
    <lineage>
        <taxon>Bacteria</taxon>
        <taxon>Thermotogati</taxon>
        <taxon>Thermotogota</taxon>
        <taxon>Thermotogae</taxon>
        <taxon>Kosmotogales</taxon>
        <taxon>Kosmotogaceae</taxon>
        <taxon>Kosmotoga</taxon>
    </lineage>
</organism>
<dbReference type="AlphaFoldDB" id="C5CGN8"/>
<dbReference type="Proteomes" id="UP000002382">
    <property type="component" value="Chromosome"/>
</dbReference>
<dbReference type="EMBL" id="CP001634">
    <property type="protein sequence ID" value="ACR79633.1"/>
    <property type="molecule type" value="Genomic_DNA"/>
</dbReference>
<reference evidence="4 5" key="2">
    <citation type="journal article" date="2011" name="J. Bacteriol.">
        <title>Genome Sequence of Kosmotoga olearia Strain TBF 19.5.1, a Thermophilic Bacterium with a Wide Growth Temperature Range, Isolated from the Troll B Oil Platform in the North Sea.</title>
        <authorList>
            <person name="Swithers K.S."/>
            <person name="Dipippo J.L."/>
            <person name="Bruce D.C."/>
            <person name="Detter C."/>
            <person name="Tapia R."/>
            <person name="Han S."/>
            <person name="Goodwin L.A."/>
            <person name="Han J."/>
            <person name="Woyke T."/>
            <person name="Pitluck S."/>
            <person name="Pennacchio L."/>
            <person name="Nolan M."/>
            <person name="Mikhailova N."/>
            <person name="Land M.L."/>
            <person name="Nesbo C.L."/>
            <person name="Gogarten J.P."/>
            <person name="Noll K.M."/>
        </authorList>
    </citation>
    <scope>NUCLEOTIDE SEQUENCE [LARGE SCALE GENOMIC DNA]</scope>
    <source>
        <strain evidence="5">ATCC BAA-1733 / DSM 21960 / TBF 19.5.1</strain>
    </source>
</reference>
<dbReference type="STRING" id="521045.Kole_0924"/>
<keyword evidence="5" id="KW-1185">Reference proteome</keyword>
<dbReference type="InterPro" id="IPR036291">
    <property type="entry name" value="NAD(P)-bd_dom_sf"/>
</dbReference>
<dbReference type="InterPro" id="IPR008927">
    <property type="entry name" value="6-PGluconate_DH-like_C_sf"/>
</dbReference>